<evidence type="ECO:0000256" key="2">
    <source>
        <dbReference type="ARBA" id="ARBA00023015"/>
    </source>
</evidence>
<dbReference type="Proteomes" id="UP000575083">
    <property type="component" value="Unassembled WGS sequence"/>
</dbReference>
<dbReference type="InterPro" id="IPR005119">
    <property type="entry name" value="LysR_subst-bd"/>
</dbReference>
<gene>
    <name evidence="6" type="ORF">HNP48_003713</name>
</gene>
<feature type="domain" description="HTH lysR-type" evidence="5">
    <location>
        <begin position="1"/>
        <end position="58"/>
    </location>
</feature>
<dbReference type="PRINTS" id="PR00039">
    <property type="entry name" value="HTHLYSR"/>
</dbReference>
<keyword evidence="2" id="KW-0805">Transcription regulation</keyword>
<proteinExistence type="inferred from homology"/>
<name>A0A7X0PFJ4_9BURK</name>
<dbReference type="PANTHER" id="PTHR30126">
    <property type="entry name" value="HTH-TYPE TRANSCRIPTIONAL REGULATOR"/>
    <property type="match status" value="1"/>
</dbReference>
<comment type="similarity">
    <text evidence="1">Belongs to the LysR transcriptional regulatory family.</text>
</comment>
<dbReference type="PROSITE" id="PS50931">
    <property type="entry name" value="HTH_LYSR"/>
    <property type="match status" value="1"/>
</dbReference>
<organism evidence="6 7">
    <name type="scientific">Acidovorax soli</name>
    <dbReference type="NCBI Taxonomy" id="592050"/>
    <lineage>
        <taxon>Bacteria</taxon>
        <taxon>Pseudomonadati</taxon>
        <taxon>Pseudomonadota</taxon>
        <taxon>Betaproteobacteria</taxon>
        <taxon>Burkholderiales</taxon>
        <taxon>Comamonadaceae</taxon>
        <taxon>Acidovorax</taxon>
    </lineage>
</organism>
<dbReference type="SUPFAM" id="SSF53850">
    <property type="entry name" value="Periplasmic binding protein-like II"/>
    <property type="match status" value="1"/>
</dbReference>
<evidence type="ECO:0000256" key="3">
    <source>
        <dbReference type="ARBA" id="ARBA00023125"/>
    </source>
</evidence>
<accession>A0A7X0PFJ4</accession>
<dbReference type="PANTHER" id="PTHR30126:SF39">
    <property type="entry name" value="HTH-TYPE TRANSCRIPTIONAL REGULATOR CYSL"/>
    <property type="match status" value="1"/>
</dbReference>
<dbReference type="Gene3D" id="3.40.190.10">
    <property type="entry name" value="Periplasmic binding protein-like II"/>
    <property type="match status" value="2"/>
</dbReference>
<dbReference type="InterPro" id="IPR036390">
    <property type="entry name" value="WH_DNA-bd_sf"/>
</dbReference>
<reference evidence="6 7" key="1">
    <citation type="submission" date="2020-08" db="EMBL/GenBank/DDBJ databases">
        <title>Functional genomics of gut bacteria from endangered species of beetles.</title>
        <authorList>
            <person name="Carlos-Shanley C."/>
        </authorList>
    </citation>
    <scope>NUCLEOTIDE SEQUENCE [LARGE SCALE GENOMIC DNA]</scope>
    <source>
        <strain evidence="6 7">S00198</strain>
    </source>
</reference>
<dbReference type="InterPro" id="IPR036388">
    <property type="entry name" value="WH-like_DNA-bd_sf"/>
</dbReference>
<evidence type="ECO:0000313" key="7">
    <source>
        <dbReference type="Proteomes" id="UP000575083"/>
    </source>
</evidence>
<dbReference type="AlphaFoldDB" id="A0A7X0PFJ4"/>
<keyword evidence="4" id="KW-0804">Transcription</keyword>
<evidence type="ECO:0000259" key="5">
    <source>
        <dbReference type="PROSITE" id="PS50931"/>
    </source>
</evidence>
<comment type="caution">
    <text evidence="6">The sequence shown here is derived from an EMBL/GenBank/DDBJ whole genome shotgun (WGS) entry which is preliminary data.</text>
</comment>
<keyword evidence="7" id="KW-1185">Reference proteome</keyword>
<dbReference type="Pfam" id="PF03466">
    <property type="entry name" value="LysR_substrate"/>
    <property type="match status" value="1"/>
</dbReference>
<evidence type="ECO:0000313" key="6">
    <source>
        <dbReference type="EMBL" id="MBB6561025.1"/>
    </source>
</evidence>
<dbReference type="GO" id="GO:0003700">
    <property type="term" value="F:DNA-binding transcription factor activity"/>
    <property type="evidence" value="ECO:0007669"/>
    <property type="project" value="InterPro"/>
</dbReference>
<dbReference type="RefSeq" id="WP_184859632.1">
    <property type="nucleotide sequence ID" value="NZ_JACHLK010000007.1"/>
</dbReference>
<evidence type="ECO:0000256" key="1">
    <source>
        <dbReference type="ARBA" id="ARBA00009437"/>
    </source>
</evidence>
<keyword evidence="3 6" id="KW-0238">DNA-binding</keyword>
<dbReference type="Gene3D" id="1.10.10.10">
    <property type="entry name" value="Winged helix-like DNA-binding domain superfamily/Winged helix DNA-binding domain"/>
    <property type="match status" value="1"/>
</dbReference>
<dbReference type="SUPFAM" id="SSF46785">
    <property type="entry name" value="Winged helix' DNA-binding domain"/>
    <property type="match status" value="1"/>
</dbReference>
<dbReference type="CDD" id="cd05466">
    <property type="entry name" value="PBP2_LTTR_substrate"/>
    <property type="match status" value="1"/>
</dbReference>
<protein>
    <submittedName>
        <fullName evidence="6">DNA-binding transcriptional LysR family regulator</fullName>
    </submittedName>
</protein>
<dbReference type="Pfam" id="PF00126">
    <property type="entry name" value="HTH_1"/>
    <property type="match status" value="1"/>
</dbReference>
<dbReference type="GO" id="GO:0000976">
    <property type="term" value="F:transcription cis-regulatory region binding"/>
    <property type="evidence" value="ECO:0007669"/>
    <property type="project" value="TreeGrafter"/>
</dbReference>
<dbReference type="InterPro" id="IPR000847">
    <property type="entry name" value="LysR_HTH_N"/>
</dbReference>
<sequence>MMITELKAFVLLAETGSVQAVAERLPLTQPAVTRQLQRLESLLDVSLLDRRAKPARLTSAGQAVLREARKVLAAVDELKRAASTNAQPQGTLRLGVVHALADAQLADGLEALGARYPGLGLQLASGWTNELLPRIDQGELDAAVVFMAGTAGGVPHAPGRLLATEEIVFLAARKTALGRHPTLLELNQIGWVLTPDGLCGSRSALRAAVESAGAPLHIAAEVHDVGLQLSLAERGLGVALLPRQRAMALRRPQLRRIAPPGLRLAMQVSLVQAPHLGALQQAVDWLAQRLAGQDRQP</sequence>
<dbReference type="EMBL" id="JACHLK010000007">
    <property type="protein sequence ID" value="MBB6561025.1"/>
    <property type="molecule type" value="Genomic_DNA"/>
</dbReference>
<evidence type="ECO:0000256" key="4">
    <source>
        <dbReference type="ARBA" id="ARBA00023163"/>
    </source>
</evidence>